<keyword evidence="2" id="KW-0472">Membrane</keyword>
<dbReference type="InterPro" id="IPR007730">
    <property type="entry name" value="SPOR-like_dom"/>
</dbReference>
<feature type="compositionally biased region" description="Polar residues" evidence="1">
    <location>
        <begin position="218"/>
        <end position="236"/>
    </location>
</feature>
<proteinExistence type="predicted"/>
<organism evidence="4 5">
    <name type="scientific">Arcticibacter tournemirensis</name>
    <dbReference type="NCBI Taxonomy" id="699437"/>
    <lineage>
        <taxon>Bacteria</taxon>
        <taxon>Pseudomonadati</taxon>
        <taxon>Bacteroidota</taxon>
        <taxon>Sphingobacteriia</taxon>
        <taxon>Sphingobacteriales</taxon>
        <taxon>Sphingobacteriaceae</taxon>
        <taxon>Arcticibacter</taxon>
    </lineage>
</organism>
<dbReference type="GO" id="GO:0042834">
    <property type="term" value="F:peptidoglycan binding"/>
    <property type="evidence" value="ECO:0007669"/>
    <property type="project" value="InterPro"/>
</dbReference>
<feature type="region of interest" description="Disordered" evidence="1">
    <location>
        <begin position="203"/>
        <end position="241"/>
    </location>
</feature>
<keyword evidence="2" id="KW-0812">Transmembrane</keyword>
<comment type="caution">
    <text evidence="4">The sequence shown here is derived from an EMBL/GenBank/DDBJ whole genome shotgun (WGS) entry which is preliminary data.</text>
</comment>
<keyword evidence="2" id="KW-1133">Transmembrane helix</keyword>
<reference evidence="4 5" key="1">
    <citation type="submission" date="2019-09" db="EMBL/GenBank/DDBJ databases">
        <title>Pararcticibacter amylolyticus gen. nov., sp. nov., isolated from a rottenly hemp rope, and reclassification of Pedobacter tournemirensis as Pararcticibacter tournemirensis comb. nov.</title>
        <authorList>
            <person name="Cai Y."/>
        </authorList>
    </citation>
    <scope>NUCLEOTIDE SEQUENCE [LARGE SCALE GENOMIC DNA]</scope>
    <source>
        <strain evidence="4 5">TF5-37.2-LB10</strain>
    </source>
</reference>
<name>A0A5M9H8Q6_9SPHI</name>
<dbReference type="Pfam" id="PF18174">
    <property type="entry name" value="HU-CCDC81_bac_1"/>
    <property type="match status" value="1"/>
</dbReference>
<gene>
    <name evidence="4" type="ORF">F1649_08985</name>
</gene>
<accession>A0A5M9H8Q6</accession>
<dbReference type="Pfam" id="PF05036">
    <property type="entry name" value="SPOR"/>
    <property type="match status" value="1"/>
</dbReference>
<dbReference type="InterPro" id="IPR036680">
    <property type="entry name" value="SPOR-like_sf"/>
</dbReference>
<dbReference type="OrthoDB" id="653949at2"/>
<protein>
    <submittedName>
        <fullName evidence="4">SPOR domain-containing protein</fullName>
    </submittedName>
</protein>
<dbReference type="SUPFAM" id="SSF110997">
    <property type="entry name" value="Sporulation related repeat"/>
    <property type="match status" value="1"/>
</dbReference>
<dbReference type="EMBL" id="VWNE01000012">
    <property type="protein sequence ID" value="KAA8483316.1"/>
    <property type="molecule type" value="Genomic_DNA"/>
</dbReference>
<dbReference type="RefSeq" id="WP_141815264.1">
    <property type="nucleotide sequence ID" value="NZ_VFPL01000001.1"/>
</dbReference>
<dbReference type="AlphaFoldDB" id="A0A5M9H8Q6"/>
<sequence>MDIALYISELLKDHNEIGLPGIGTFYKKKISARYDRENGILYPPAEEIAFKAVESVNGELIRYVSFAKKISEASSRYFINKFTDSIRHSLETDGSANLSPIGTLHTAHGHLSMKPTLMPGEQFGLLPIKDPAFSIIQKRAAQPLPPVNEPILAAPAEADTPANPTNIWQAIGVIAILLLIAGSLTYVFYPQFFNLEADRPLSANKPQAPAAAPALVPDTTSQKDSIPATNAQSPKVTDSAGIKAPAADKPVEVTPTYEVIGASLALRSEAETYLKVMHNRGVKARIIEDTRKPKFKISLGSYNTYEEANQEKRRIQKSFNPEAWIFTFKDKIKQ</sequence>
<evidence type="ECO:0000313" key="5">
    <source>
        <dbReference type="Proteomes" id="UP000322918"/>
    </source>
</evidence>
<evidence type="ECO:0000259" key="3">
    <source>
        <dbReference type="PROSITE" id="PS51724"/>
    </source>
</evidence>
<dbReference type="InterPro" id="IPR040495">
    <property type="entry name" value="HU-CCDC81_bac_1"/>
</dbReference>
<keyword evidence="5" id="KW-1185">Reference proteome</keyword>
<dbReference type="PROSITE" id="PS51724">
    <property type="entry name" value="SPOR"/>
    <property type="match status" value="1"/>
</dbReference>
<evidence type="ECO:0000256" key="1">
    <source>
        <dbReference type="SAM" id="MobiDB-lite"/>
    </source>
</evidence>
<evidence type="ECO:0000256" key="2">
    <source>
        <dbReference type="SAM" id="Phobius"/>
    </source>
</evidence>
<feature type="domain" description="SPOR" evidence="3">
    <location>
        <begin position="251"/>
        <end position="328"/>
    </location>
</feature>
<feature type="transmembrane region" description="Helical" evidence="2">
    <location>
        <begin position="167"/>
        <end position="189"/>
    </location>
</feature>
<dbReference type="Proteomes" id="UP000322918">
    <property type="component" value="Unassembled WGS sequence"/>
</dbReference>
<evidence type="ECO:0000313" key="4">
    <source>
        <dbReference type="EMBL" id="KAA8483316.1"/>
    </source>
</evidence>